<organism evidence="4 5">
    <name type="scientific">Magallana gigas</name>
    <name type="common">Pacific oyster</name>
    <name type="synonym">Crassostrea gigas</name>
    <dbReference type="NCBI Taxonomy" id="29159"/>
    <lineage>
        <taxon>Eukaryota</taxon>
        <taxon>Metazoa</taxon>
        <taxon>Spiralia</taxon>
        <taxon>Lophotrochozoa</taxon>
        <taxon>Mollusca</taxon>
        <taxon>Bivalvia</taxon>
        <taxon>Autobranchia</taxon>
        <taxon>Pteriomorphia</taxon>
        <taxon>Ostreida</taxon>
        <taxon>Ostreoidea</taxon>
        <taxon>Ostreidae</taxon>
        <taxon>Magallana</taxon>
    </lineage>
</organism>
<feature type="transmembrane region" description="Helical" evidence="2">
    <location>
        <begin position="222"/>
        <end position="244"/>
    </location>
</feature>
<evidence type="ECO:0000256" key="1">
    <source>
        <dbReference type="SAM" id="MobiDB-lite"/>
    </source>
</evidence>
<feature type="compositionally biased region" description="Pro residues" evidence="1">
    <location>
        <begin position="166"/>
        <end position="175"/>
    </location>
</feature>
<keyword evidence="2" id="KW-0812">Transmembrane</keyword>
<evidence type="ECO:0000256" key="3">
    <source>
        <dbReference type="SAM" id="SignalP"/>
    </source>
</evidence>
<dbReference type="OMA" id="HECVTAP"/>
<evidence type="ECO:0000313" key="5">
    <source>
        <dbReference type="Proteomes" id="UP000005408"/>
    </source>
</evidence>
<dbReference type="Proteomes" id="UP000005408">
    <property type="component" value="Unassembled WGS sequence"/>
</dbReference>
<keyword evidence="5" id="KW-1185">Reference proteome</keyword>
<keyword evidence="2" id="KW-1133">Transmembrane helix</keyword>
<dbReference type="OrthoDB" id="6157153at2759"/>
<feature type="signal peptide" evidence="3">
    <location>
        <begin position="1"/>
        <end position="23"/>
    </location>
</feature>
<evidence type="ECO:0000313" key="4">
    <source>
        <dbReference type="EnsemblMetazoa" id="G30745.5:cds"/>
    </source>
</evidence>
<dbReference type="AlphaFoldDB" id="A0A8W8M1D0"/>
<keyword evidence="3" id="KW-0732">Signal</keyword>
<reference evidence="4" key="1">
    <citation type="submission" date="2022-08" db="UniProtKB">
        <authorList>
            <consortium name="EnsemblMetazoa"/>
        </authorList>
    </citation>
    <scope>IDENTIFICATION</scope>
    <source>
        <strain evidence="4">05x7-T-G4-1.051#20</strain>
    </source>
</reference>
<keyword evidence="2" id="KW-0472">Membrane</keyword>
<dbReference type="EnsemblMetazoa" id="G30745.2">
    <property type="protein sequence ID" value="G30745.2:cds"/>
    <property type="gene ID" value="G30745"/>
</dbReference>
<protein>
    <submittedName>
        <fullName evidence="4">Uncharacterized protein</fullName>
    </submittedName>
</protein>
<evidence type="ECO:0000256" key="2">
    <source>
        <dbReference type="SAM" id="Phobius"/>
    </source>
</evidence>
<feature type="chain" id="PRO_5042431745" evidence="3">
    <location>
        <begin position="24"/>
        <end position="298"/>
    </location>
</feature>
<sequence>MDTKRMSAPASLWLMSVVCFVLSQSRSTCPENQVLHSNGRCCQYVRCHPQHYVRICNTEGGVDVCVPCGPNAYLDDPTDSYFAFDCLEKNCGEDTVPIDSPATEFDGSACFKRCRCNPAKNYCGTDPCRCRYTLCSQGETLLQNCTCVRDLLSTPSATTQEVRVSEPPPVIPTGQPPSDVTDSDPVTEDIEEAENGGKTSIDKSDFPDDPGNVSEPEKNKTMIIIAAVSVGVLVVGAIGAVYIYQRRNNSSYLNIINITHNKTRVHNYQDCNMQIGDKNTQIVHEFVSENESSSSTDE</sequence>
<name>A0A8W8M1D0_MAGGI</name>
<feature type="region of interest" description="Disordered" evidence="1">
    <location>
        <begin position="158"/>
        <end position="215"/>
    </location>
</feature>
<accession>A0A8W8M1D0</accession>
<dbReference type="EnsemblMetazoa" id="G30745.5">
    <property type="protein sequence ID" value="G30745.5:cds"/>
    <property type="gene ID" value="G30745"/>
</dbReference>
<feature type="compositionally biased region" description="Acidic residues" evidence="1">
    <location>
        <begin position="181"/>
        <end position="194"/>
    </location>
</feature>
<proteinExistence type="predicted"/>